<feature type="region of interest" description="Disordered" evidence="1">
    <location>
        <begin position="1"/>
        <end position="29"/>
    </location>
</feature>
<dbReference type="AlphaFoldDB" id="A0A0E9RT68"/>
<organism evidence="2">
    <name type="scientific">Anguilla anguilla</name>
    <name type="common">European freshwater eel</name>
    <name type="synonym">Muraena anguilla</name>
    <dbReference type="NCBI Taxonomy" id="7936"/>
    <lineage>
        <taxon>Eukaryota</taxon>
        <taxon>Metazoa</taxon>
        <taxon>Chordata</taxon>
        <taxon>Craniata</taxon>
        <taxon>Vertebrata</taxon>
        <taxon>Euteleostomi</taxon>
        <taxon>Actinopterygii</taxon>
        <taxon>Neopterygii</taxon>
        <taxon>Teleostei</taxon>
        <taxon>Anguilliformes</taxon>
        <taxon>Anguillidae</taxon>
        <taxon>Anguilla</taxon>
    </lineage>
</organism>
<proteinExistence type="predicted"/>
<reference evidence="2" key="1">
    <citation type="submission" date="2014-11" db="EMBL/GenBank/DDBJ databases">
        <authorList>
            <person name="Amaro Gonzalez C."/>
        </authorList>
    </citation>
    <scope>NUCLEOTIDE SEQUENCE</scope>
</reference>
<feature type="compositionally biased region" description="Polar residues" evidence="1">
    <location>
        <begin position="1"/>
        <end position="12"/>
    </location>
</feature>
<feature type="compositionally biased region" description="Polar residues" evidence="1">
    <location>
        <begin position="20"/>
        <end position="29"/>
    </location>
</feature>
<protein>
    <submittedName>
        <fullName evidence="2">Uncharacterized protein</fullName>
    </submittedName>
</protein>
<accession>A0A0E9RT68</accession>
<evidence type="ECO:0000313" key="2">
    <source>
        <dbReference type="EMBL" id="JAH32042.1"/>
    </source>
</evidence>
<name>A0A0E9RT68_ANGAN</name>
<sequence>MQNRPKQKSSLSRGRKKKNCSSVLTNAMS</sequence>
<dbReference type="EMBL" id="GBXM01076535">
    <property type="protein sequence ID" value="JAH32042.1"/>
    <property type="molecule type" value="Transcribed_RNA"/>
</dbReference>
<evidence type="ECO:0000256" key="1">
    <source>
        <dbReference type="SAM" id="MobiDB-lite"/>
    </source>
</evidence>
<reference evidence="2" key="2">
    <citation type="journal article" date="2015" name="Fish Shellfish Immunol.">
        <title>Early steps in the European eel (Anguilla anguilla)-Vibrio vulnificus interaction in the gills: Role of the RtxA13 toxin.</title>
        <authorList>
            <person name="Callol A."/>
            <person name="Pajuelo D."/>
            <person name="Ebbesson L."/>
            <person name="Teles M."/>
            <person name="MacKenzie S."/>
            <person name="Amaro C."/>
        </authorList>
    </citation>
    <scope>NUCLEOTIDE SEQUENCE</scope>
</reference>